<dbReference type="EMBL" id="GBEZ01009667">
    <property type="protein sequence ID" value="JAC75940.1"/>
    <property type="molecule type" value="Transcribed_RNA"/>
</dbReference>
<sequence>TSSLEASRVSQDAEGEEINTLRQELEAFRNQKQELETSLTRLRESWHPPEALQAEAEKHEATRAALKASKDDAQRKANAVLAVKAEKLQREQQVQKNAEKLAQLEEELRGLREDADKKDSQIKKLKAQLRRAADNGTTGNDTDGAGKTRREPNEASILKQQLNERNSELQIKNAEVENLRGELEKTQSAIAKSRRSQAQKLQDKDATVKALEEDLRFTKETLGKQLDERASELEEAQVTVSDSLQEANELREEIDKIRKQLERSQIEQNYLRQRMHTEKTQPPKKPKLGLCRAFAIDVMPP</sequence>
<evidence type="ECO:0000256" key="2">
    <source>
        <dbReference type="SAM" id="MobiDB-lite"/>
    </source>
</evidence>
<accession>A0A061RZ25</accession>
<feature type="region of interest" description="Disordered" evidence="2">
    <location>
        <begin position="128"/>
        <end position="156"/>
    </location>
</feature>
<protein>
    <submittedName>
        <fullName evidence="3">Uncharacterized protein</fullName>
    </submittedName>
</protein>
<keyword evidence="1" id="KW-0175">Coiled coil</keyword>
<feature type="compositionally biased region" description="Basic and acidic residues" evidence="2">
    <location>
        <begin position="144"/>
        <end position="153"/>
    </location>
</feature>
<organism evidence="3">
    <name type="scientific">Tetraselmis sp. GSL018</name>
    <dbReference type="NCBI Taxonomy" id="582737"/>
    <lineage>
        <taxon>Eukaryota</taxon>
        <taxon>Viridiplantae</taxon>
        <taxon>Chlorophyta</taxon>
        <taxon>core chlorophytes</taxon>
        <taxon>Chlorodendrophyceae</taxon>
        <taxon>Chlorodendrales</taxon>
        <taxon>Chlorodendraceae</taxon>
        <taxon>Tetraselmis</taxon>
    </lineage>
</organism>
<dbReference type="AlphaFoldDB" id="A0A061RZ25"/>
<feature type="compositionally biased region" description="Low complexity" evidence="2">
    <location>
        <begin position="134"/>
        <end position="143"/>
    </location>
</feature>
<gene>
    <name evidence="3" type="ORF">TSPGSL018_21650</name>
</gene>
<name>A0A061RZ25_9CHLO</name>
<evidence type="ECO:0000313" key="3">
    <source>
        <dbReference type="EMBL" id="JAC75940.1"/>
    </source>
</evidence>
<feature type="non-terminal residue" evidence="3">
    <location>
        <position position="1"/>
    </location>
</feature>
<feature type="coiled-coil region" evidence="1">
    <location>
        <begin position="159"/>
        <end position="267"/>
    </location>
</feature>
<reference evidence="3" key="1">
    <citation type="submission" date="2014-05" db="EMBL/GenBank/DDBJ databases">
        <title>The transcriptome of the halophilic microalga Tetraselmis sp. GSL018 isolated from the Great Salt Lake, Utah.</title>
        <authorList>
            <person name="Jinkerson R.E."/>
            <person name="D'Adamo S."/>
            <person name="Posewitz M.C."/>
        </authorList>
    </citation>
    <scope>NUCLEOTIDE SEQUENCE</scope>
    <source>
        <strain evidence="3">GSL018</strain>
    </source>
</reference>
<proteinExistence type="predicted"/>
<evidence type="ECO:0000256" key="1">
    <source>
        <dbReference type="SAM" id="Coils"/>
    </source>
</evidence>